<organism evidence="2">
    <name type="scientific">uncultured Gemmatimonadota bacterium</name>
    <dbReference type="NCBI Taxonomy" id="203437"/>
    <lineage>
        <taxon>Bacteria</taxon>
        <taxon>Pseudomonadati</taxon>
        <taxon>Gemmatimonadota</taxon>
        <taxon>environmental samples</taxon>
    </lineage>
</organism>
<feature type="compositionally biased region" description="Pro residues" evidence="1">
    <location>
        <begin position="284"/>
        <end position="296"/>
    </location>
</feature>
<feature type="non-terminal residue" evidence="2">
    <location>
        <position position="366"/>
    </location>
</feature>
<accession>A0A6J4LYC8</accession>
<dbReference type="AlphaFoldDB" id="A0A6J4LYC8"/>
<protein>
    <submittedName>
        <fullName evidence="2">Uncharacterized protein</fullName>
    </submittedName>
</protein>
<evidence type="ECO:0000256" key="1">
    <source>
        <dbReference type="SAM" id="MobiDB-lite"/>
    </source>
</evidence>
<feature type="compositionally biased region" description="Low complexity" evidence="1">
    <location>
        <begin position="220"/>
        <end position="229"/>
    </location>
</feature>
<feature type="compositionally biased region" description="Basic residues" evidence="1">
    <location>
        <begin position="14"/>
        <end position="26"/>
    </location>
</feature>
<gene>
    <name evidence="2" type="ORF">AVDCRST_MAG89-2797</name>
</gene>
<feature type="compositionally biased region" description="Basic residues" evidence="1">
    <location>
        <begin position="121"/>
        <end position="143"/>
    </location>
</feature>
<feature type="non-terminal residue" evidence="2">
    <location>
        <position position="1"/>
    </location>
</feature>
<evidence type="ECO:0000313" key="2">
    <source>
        <dbReference type="EMBL" id="CAA9344704.1"/>
    </source>
</evidence>
<dbReference type="EMBL" id="CADCTV010000585">
    <property type="protein sequence ID" value="CAA9344704.1"/>
    <property type="molecule type" value="Genomic_DNA"/>
</dbReference>
<feature type="compositionally biased region" description="Low complexity" evidence="1">
    <location>
        <begin position="36"/>
        <end position="57"/>
    </location>
</feature>
<feature type="compositionally biased region" description="Gly residues" evidence="1">
    <location>
        <begin position="203"/>
        <end position="219"/>
    </location>
</feature>
<feature type="compositionally biased region" description="Gly residues" evidence="1">
    <location>
        <begin position="273"/>
        <end position="283"/>
    </location>
</feature>
<feature type="compositionally biased region" description="Basic and acidic residues" evidence="1">
    <location>
        <begin position="304"/>
        <end position="313"/>
    </location>
</feature>
<reference evidence="2" key="1">
    <citation type="submission" date="2020-02" db="EMBL/GenBank/DDBJ databases">
        <authorList>
            <person name="Meier V. D."/>
        </authorList>
    </citation>
    <scope>NUCLEOTIDE SEQUENCE</scope>
    <source>
        <strain evidence="2">AVDCRST_MAG89</strain>
    </source>
</reference>
<feature type="region of interest" description="Disordered" evidence="1">
    <location>
        <begin position="1"/>
        <end position="366"/>
    </location>
</feature>
<proteinExistence type="predicted"/>
<sequence length="366" mass="37778">DAHPAHRALPAHLPARRRRRLSRRRDVRGGGRGAPRGHAVPAGPAAPRPRLGGAARADGARPPPQGHDALRPLAGGIGRRRAGAGRARLARAEAGPGGRAPDHRRGCPRAGAPAGGAAGRRGSHRLLVRRHAGHHGVRRSRHPPRPEGGRFVRRLRGRAADGGLPLHRPARVERAHRARGPRPVRPLDHGGQLPDAHSRVRGDAGGAAGGARAGDGGGPPRRLVVGPGVRPDESRHPAHALVGRAEGVGRPRAGHGCRAGGPRPGTPHRGRVRGGAPGDGPGAGPAPPPRGPPGPHRPVARPRRPADSVHRDAAPAVADAARRGHVRCHHRPVRALVARRVDAPDGPGSRSGRVHPPAEPGARGGL</sequence>
<name>A0A6J4LYC8_9BACT</name>
<feature type="compositionally biased region" description="Basic residues" evidence="1">
    <location>
        <begin position="323"/>
        <end position="333"/>
    </location>
</feature>